<dbReference type="EMBL" id="CP066744">
    <property type="protein sequence ID" value="QQK07112.1"/>
    <property type="molecule type" value="Genomic_DNA"/>
</dbReference>
<proteinExistence type="predicted"/>
<evidence type="ECO:0000313" key="1">
    <source>
        <dbReference type="EMBL" id="QQK07112.1"/>
    </source>
</evidence>
<protein>
    <submittedName>
        <fullName evidence="1">Penicillin-binding protein 2</fullName>
    </submittedName>
</protein>
<name>A0AC61MNW0_9FIRM</name>
<accession>A0AC61MNW0</accession>
<gene>
    <name evidence="1" type="ORF">JFY71_07185</name>
</gene>
<reference evidence="1 2" key="1">
    <citation type="journal article" date="2022" name="Int. J. Syst. Evol. Microbiol.">
        <title>Miniphocaeibacter halophilus sp. nov., an ammonium-tolerant acetate-producing bacterium isolated from a biogas system.</title>
        <authorList>
            <person name="Schnurer A."/>
            <person name="Singh A."/>
            <person name="Bi S."/>
            <person name="Qiao W."/>
            <person name="Westerholm M."/>
        </authorList>
    </citation>
    <scope>NUCLEOTIDE SEQUENCE [LARGE SCALE GENOMIC DNA]</scope>
    <source>
        <strain evidence="1 2">AMB_01</strain>
    </source>
</reference>
<evidence type="ECO:0000313" key="2">
    <source>
        <dbReference type="Proteomes" id="UP000595814"/>
    </source>
</evidence>
<organism evidence="1 2">
    <name type="scientific">Miniphocaeibacter halophilus</name>
    <dbReference type="NCBI Taxonomy" id="2931922"/>
    <lineage>
        <taxon>Bacteria</taxon>
        <taxon>Bacillati</taxon>
        <taxon>Bacillota</taxon>
        <taxon>Tissierellia</taxon>
        <taxon>Tissierellales</taxon>
        <taxon>Peptoniphilaceae</taxon>
        <taxon>Miniphocaeibacter</taxon>
    </lineage>
</organism>
<dbReference type="Proteomes" id="UP000595814">
    <property type="component" value="Chromosome"/>
</dbReference>
<sequence>MEKFNKKILIVFSFLVFLFLGLVLYMTYFQIAKAKDVSTGYGKYGQYNKRYWVDENKVKRGTVYDSQNNIVVETLKDSNGNNYRNFPFDDIYAPITGYSINGGSGLEKSFGKQLLNIKEDTPLSDLKKLVEKQDEGNNLVLTTNYKMQKVAMDLLENTEAKKGSIVAMNPKTGAIYAMASYPSFNPNKVAENWDEIIADNESAVLLNRATQGLYVPGSVFKVVTATSILENTDKVESLVIKDEGKIKIGGLEISNIENMVNNRTDLEKALVKSSNVYFAKLAAELGADILRETVDKYYIGKEFEFDLPMYKSKNGYVDGIDDANIATTSFGQGDTLVTPLNMAMVMSTIANEGKMMQPFIVDQIISPDGDITKTEPKVLSEVTTPEIANEILGDMVSVVRDGSKAYIRGIKVAGKSGTAEIKNKDSTNDWFIAAAPADDPTIAVAVVLEDSGIGGDKSAGPLAKVMIQNAINNGLGQ</sequence>
<keyword evidence="2" id="KW-1185">Reference proteome</keyword>